<evidence type="ECO:0000313" key="4">
    <source>
        <dbReference type="Proteomes" id="UP000622475"/>
    </source>
</evidence>
<dbReference type="PANTHER" id="PTHR34406">
    <property type="entry name" value="PROTEIN YCEI"/>
    <property type="match status" value="1"/>
</dbReference>
<keyword evidence="4" id="KW-1185">Reference proteome</keyword>
<accession>A0A929KYM0</accession>
<reference evidence="3" key="1">
    <citation type="submission" date="2020-10" db="EMBL/GenBank/DDBJ databases">
        <title>Mucilaginibacter mali sp. nov., isolated from rhizosphere soil of apple orchard.</title>
        <authorList>
            <person name="Lee J.-S."/>
            <person name="Kim H.S."/>
            <person name="Kim J.-S."/>
        </authorList>
    </citation>
    <scope>NUCLEOTIDE SEQUENCE</scope>
    <source>
        <strain evidence="3">KCTC 22746</strain>
    </source>
</reference>
<comment type="caution">
    <text evidence="3">The sequence shown here is derived from an EMBL/GenBank/DDBJ whole genome shotgun (WGS) entry which is preliminary data.</text>
</comment>
<name>A0A929KYM0_9SPHI</name>
<dbReference type="PANTHER" id="PTHR34406:SF1">
    <property type="entry name" value="PROTEIN YCEI"/>
    <property type="match status" value="1"/>
</dbReference>
<dbReference type="EMBL" id="JADFFL010000007">
    <property type="protein sequence ID" value="MBE9663567.1"/>
    <property type="molecule type" value="Genomic_DNA"/>
</dbReference>
<dbReference type="InterPro" id="IPR036761">
    <property type="entry name" value="TTHA0802/YceI-like_sf"/>
</dbReference>
<feature type="signal peptide" evidence="1">
    <location>
        <begin position="1"/>
        <end position="21"/>
    </location>
</feature>
<gene>
    <name evidence="3" type="ORF">IRJ16_16890</name>
</gene>
<dbReference type="SMART" id="SM00867">
    <property type="entry name" value="YceI"/>
    <property type="match status" value="1"/>
</dbReference>
<dbReference type="Pfam" id="PF04264">
    <property type="entry name" value="YceI"/>
    <property type="match status" value="1"/>
</dbReference>
<proteinExistence type="predicted"/>
<sequence>MKKTLITLFSALALMSFKPVADSTWTVDGAHSKLGFSVSHMAISEVDGTFKKFSATIKTTKDDFSDAVVELTADVNTIDTENDRRNEHLKNPDFFEVAKYPTLTFKSTSFKKVDAKNYKVTGNLTMHGVTKAITLDATFGGQFTNPQNNKTIAGFKVSGTFNRKDFGIGAKTPSAVVGEEVTLVAKTEFIKG</sequence>
<evidence type="ECO:0000313" key="3">
    <source>
        <dbReference type="EMBL" id="MBE9663567.1"/>
    </source>
</evidence>
<feature type="chain" id="PRO_5037871078" evidence="1">
    <location>
        <begin position="22"/>
        <end position="192"/>
    </location>
</feature>
<feature type="domain" description="Lipid/polyisoprenoid-binding YceI-like" evidence="2">
    <location>
        <begin position="24"/>
        <end position="190"/>
    </location>
</feature>
<evidence type="ECO:0000259" key="2">
    <source>
        <dbReference type="SMART" id="SM00867"/>
    </source>
</evidence>
<evidence type="ECO:0000256" key="1">
    <source>
        <dbReference type="SAM" id="SignalP"/>
    </source>
</evidence>
<dbReference type="AlphaFoldDB" id="A0A929KYM0"/>
<dbReference type="RefSeq" id="WP_194112807.1">
    <property type="nucleotide sequence ID" value="NZ_JADFFL010000007.1"/>
</dbReference>
<keyword evidence="1" id="KW-0732">Signal</keyword>
<dbReference type="InterPro" id="IPR007372">
    <property type="entry name" value="Lipid/polyisoprenoid-bd_YceI"/>
</dbReference>
<dbReference type="Proteomes" id="UP000622475">
    <property type="component" value="Unassembled WGS sequence"/>
</dbReference>
<protein>
    <submittedName>
        <fullName evidence="3">YceI family protein</fullName>
    </submittedName>
</protein>
<dbReference type="Gene3D" id="2.40.128.110">
    <property type="entry name" value="Lipid/polyisoprenoid-binding, YceI-like"/>
    <property type="match status" value="1"/>
</dbReference>
<organism evidence="3 4">
    <name type="scientific">Mucilaginibacter myungsuensis</name>
    <dbReference type="NCBI Taxonomy" id="649104"/>
    <lineage>
        <taxon>Bacteria</taxon>
        <taxon>Pseudomonadati</taxon>
        <taxon>Bacteroidota</taxon>
        <taxon>Sphingobacteriia</taxon>
        <taxon>Sphingobacteriales</taxon>
        <taxon>Sphingobacteriaceae</taxon>
        <taxon>Mucilaginibacter</taxon>
    </lineage>
</organism>
<dbReference type="SUPFAM" id="SSF101874">
    <property type="entry name" value="YceI-like"/>
    <property type="match status" value="1"/>
</dbReference>